<gene>
    <name evidence="1" type="ORF">E6Q11_03340</name>
</gene>
<dbReference type="EMBL" id="SSDS01000053">
    <property type="protein sequence ID" value="TXG77119.1"/>
    <property type="molecule type" value="Genomic_DNA"/>
</dbReference>
<comment type="caution">
    <text evidence="1">The sequence shown here is derived from an EMBL/GenBank/DDBJ whole genome shotgun (WGS) entry which is preliminary data.</text>
</comment>
<name>A0A5C7J6N9_9BACT</name>
<dbReference type="AlphaFoldDB" id="A0A5C7J6N9"/>
<organism evidence="1 2">
    <name type="scientific">Candidatus Dojkabacteria bacterium</name>
    <dbReference type="NCBI Taxonomy" id="2099670"/>
    <lineage>
        <taxon>Bacteria</taxon>
        <taxon>Candidatus Dojkabacteria</taxon>
    </lineage>
</organism>
<evidence type="ECO:0000313" key="2">
    <source>
        <dbReference type="Proteomes" id="UP000321026"/>
    </source>
</evidence>
<protein>
    <submittedName>
        <fullName evidence="1">Uncharacterized protein</fullName>
    </submittedName>
</protein>
<evidence type="ECO:0000313" key="1">
    <source>
        <dbReference type="EMBL" id="TXG77119.1"/>
    </source>
</evidence>
<proteinExistence type="predicted"/>
<sequence>MATFNKFNSFVEALAEKQHNLGLDTLVIALTNTAPTSANTQLSDITQIAYTNLSSRTLTVSSSAQTSGLYKLVVNDITLTSTGGSTGPFRYIVIYNDTSTNDLLIGYYDYGSAQTLSAGQSLTVDFDATNGLLTLQ</sequence>
<dbReference type="Proteomes" id="UP000321026">
    <property type="component" value="Unassembled WGS sequence"/>
</dbReference>
<accession>A0A5C7J6N9</accession>
<reference evidence="1 2" key="1">
    <citation type="submission" date="2018-09" db="EMBL/GenBank/DDBJ databases">
        <title>Metagenome Assembled Genomes from an Advanced Water Purification Facility.</title>
        <authorList>
            <person name="Stamps B.W."/>
            <person name="Spear J.R."/>
        </authorList>
    </citation>
    <scope>NUCLEOTIDE SEQUENCE [LARGE SCALE GENOMIC DNA]</scope>
    <source>
        <strain evidence="1">Bin_63_2</strain>
    </source>
</reference>